<feature type="transmembrane region" description="Helical" evidence="6">
    <location>
        <begin position="159"/>
        <end position="178"/>
    </location>
</feature>
<gene>
    <name evidence="8" type="ORF">PCA10_46590</name>
</gene>
<feature type="transmembrane region" description="Helical" evidence="6">
    <location>
        <begin position="199"/>
        <end position="224"/>
    </location>
</feature>
<organism evidence="8 9">
    <name type="scientific">Metapseudomonas resinovorans NBRC 106553</name>
    <dbReference type="NCBI Taxonomy" id="1245471"/>
    <lineage>
        <taxon>Bacteria</taxon>
        <taxon>Pseudomonadati</taxon>
        <taxon>Pseudomonadota</taxon>
        <taxon>Gammaproteobacteria</taxon>
        <taxon>Pseudomonadales</taxon>
        <taxon>Pseudomonadaceae</taxon>
        <taxon>Metapseudomonas</taxon>
    </lineage>
</organism>
<dbReference type="AlphaFoldDB" id="S6AZN5"/>
<comment type="subcellular location">
    <subcellularLocation>
        <location evidence="1">Cell membrane</location>
        <topology evidence="1">Multi-pass membrane protein</topology>
    </subcellularLocation>
</comment>
<dbReference type="InterPro" id="IPR011701">
    <property type="entry name" value="MFS"/>
</dbReference>
<feature type="domain" description="Major facilitator superfamily (MFS) profile" evidence="7">
    <location>
        <begin position="4"/>
        <end position="379"/>
    </location>
</feature>
<dbReference type="GO" id="GO:0005886">
    <property type="term" value="C:plasma membrane"/>
    <property type="evidence" value="ECO:0007669"/>
    <property type="project" value="UniProtKB-SubCell"/>
</dbReference>
<dbReference type="HOGENOM" id="CLU_001265_61_2_6"/>
<feature type="transmembrane region" description="Helical" evidence="6">
    <location>
        <begin position="127"/>
        <end position="147"/>
    </location>
</feature>
<feature type="transmembrane region" description="Helical" evidence="6">
    <location>
        <begin position="267"/>
        <end position="289"/>
    </location>
</feature>
<evidence type="ECO:0000256" key="2">
    <source>
        <dbReference type="ARBA" id="ARBA00022475"/>
    </source>
</evidence>
<keyword evidence="2" id="KW-1003">Cell membrane</keyword>
<feature type="transmembrane region" description="Helical" evidence="6">
    <location>
        <begin position="71"/>
        <end position="93"/>
    </location>
</feature>
<evidence type="ECO:0000256" key="5">
    <source>
        <dbReference type="ARBA" id="ARBA00023136"/>
    </source>
</evidence>
<accession>S6AZN5</accession>
<proteinExistence type="predicted"/>
<dbReference type="PROSITE" id="PS50850">
    <property type="entry name" value="MFS"/>
    <property type="match status" value="1"/>
</dbReference>
<dbReference type="CDD" id="cd17324">
    <property type="entry name" value="MFS_NepI_like"/>
    <property type="match status" value="1"/>
</dbReference>
<evidence type="ECO:0000313" key="8">
    <source>
        <dbReference type="EMBL" id="BAN50391.1"/>
    </source>
</evidence>
<dbReference type="PANTHER" id="PTHR43124:SF8">
    <property type="entry name" value="INNER MEMBRANE TRANSPORT PROTEIN YDHP"/>
    <property type="match status" value="1"/>
</dbReference>
<dbReference type="InterPro" id="IPR050189">
    <property type="entry name" value="MFS_Efflux_Transporters"/>
</dbReference>
<keyword evidence="9" id="KW-1185">Reference proteome</keyword>
<feature type="transmembrane region" description="Helical" evidence="6">
    <location>
        <begin position="236"/>
        <end position="255"/>
    </location>
</feature>
<evidence type="ECO:0000256" key="1">
    <source>
        <dbReference type="ARBA" id="ARBA00004651"/>
    </source>
</evidence>
<feature type="transmembrane region" description="Helical" evidence="6">
    <location>
        <begin position="295"/>
        <end position="314"/>
    </location>
</feature>
<sequence>MPTALLVLALSAFAIGTTEFVIMGLLPEVAADLGVSIPGAGWLVTGYALGVAIGAPFMAMATARLPRRGALLVLMGVFIVGNLLCAIAANYGLLMLARVVTALCHGAFFGIGSVVAASLVPANRKASAVALMFTGLTLANVLGVPLGTALGQVAGWRSTFWAVTLIGVAALIGLWRVLPRQADEEATDIRAEFAALRGAGLWLALSTTVLFSAAVFCIFTYVAPLLGEVTGVSPRGVTWSLLLIGLGLTLGNIIGGRLADWKLAQTLMGVFVALAVASSALTWTSSALIPTEITLFLWATAAFAAVPALQVNVVNFGSAAPNLVSTLNIGAFNVGNALGAWIGGLVISQGYGLTTVPMAAAVLAILALIATLLTFSNRNPELQPALD</sequence>
<dbReference type="Gene3D" id="1.20.1250.20">
    <property type="entry name" value="MFS general substrate transporter like domains"/>
    <property type="match status" value="2"/>
</dbReference>
<dbReference type="EMBL" id="AP013068">
    <property type="protein sequence ID" value="BAN50391.1"/>
    <property type="molecule type" value="Genomic_DNA"/>
</dbReference>
<protein>
    <submittedName>
        <fullName evidence="8">Putative major facilitator superfamily transporter</fullName>
    </submittedName>
</protein>
<keyword evidence="4 6" id="KW-1133">Transmembrane helix</keyword>
<dbReference type="Pfam" id="PF07690">
    <property type="entry name" value="MFS_1"/>
    <property type="match status" value="1"/>
</dbReference>
<name>S6AZN5_METRE</name>
<keyword evidence="3 6" id="KW-0812">Transmembrane</keyword>
<dbReference type="eggNOG" id="COG2814">
    <property type="taxonomic scope" value="Bacteria"/>
</dbReference>
<evidence type="ECO:0000313" key="9">
    <source>
        <dbReference type="Proteomes" id="UP000015503"/>
    </source>
</evidence>
<dbReference type="RefSeq" id="WP_016494520.1">
    <property type="nucleotide sequence ID" value="NC_021499.1"/>
</dbReference>
<feature type="transmembrane region" description="Helical" evidence="6">
    <location>
        <begin position="99"/>
        <end position="120"/>
    </location>
</feature>
<evidence type="ECO:0000256" key="3">
    <source>
        <dbReference type="ARBA" id="ARBA00022692"/>
    </source>
</evidence>
<reference evidence="8" key="1">
    <citation type="journal article" date="2013" name="Genome Announc.">
        <title>Complete Genome Sequence of the Carbazole Degrader Pseudomonas resinovorans Strain CA10 (NBRC 106553).</title>
        <authorList>
            <person name="Shintani M."/>
            <person name="Hosoyama A."/>
            <person name="Ohji S."/>
            <person name="Tsuchikane K."/>
            <person name="Takarada H."/>
            <person name="Yamazoe A."/>
            <person name="Fujita N."/>
            <person name="Nojiri H."/>
        </authorList>
    </citation>
    <scope>NUCLEOTIDE SEQUENCE [LARGE SCALE GENOMIC DNA]</scope>
    <source>
        <strain evidence="8">NBRC 106553</strain>
    </source>
</reference>
<feature type="transmembrane region" description="Helical" evidence="6">
    <location>
        <begin position="38"/>
        <end position="59"/>
    </location>
</feature>
<dbReference type="STRING" id="1245471.PCA10_46590"/>
<evidence type="ECO:0000256" key="6">
    <source>
        <dbReference type="SAM" id="Phobius"/>
    </source>
</evidence>
<dbReference type="KEGG" id="pre:PCA10_46590"/>
<dbReference type="GO" id="GO:0022857">
    <property type="term" value="F:transmembrane transporter activity"/>
    <property type="evidence" value="ECO:0007669"/>
    <property type="project" value="InterPro"/>
</dbReference>
<evidence type="ECO:0000256" key="4">
    <source>
        <dbReference type="ARBA" id="ARBA00022989"/>
    </source>
</evidence>
<keyword evidence="5 6" id="KW-0472">Membrane</keyword>
<dbReference type="PANTHER" id="PTHR43124">
    <property type="entry name" value="PURINE EFFLUX PUMP PBUE"/>
    <property type="match status" value="1"/>
</dbReference>
<evidence type="ECO:0000259" key="7">
    <source>
        <dbReference type="PROSITE" id="PS50850"/>
    </source>
</evidence>
<feature type="transmembrane region" description="Helical" evidence="6">
    <location>
        <begin position="353"/>
        <end position="375"/>
    </location>
</feature>
<dbReference type="PATRIC" id="fig|1245471.3.peg.4715"/>
<feature type="transmembrane region" description="Helical" evidence="6">
    <location>
        <begin position="326"/>
        <end position="347"/>
    </location>
</feature>
<dbReference type="SUPFAM" id="SSF103473">
    <property type="entry name" value="MFS general substrate transporter"/>
    <property type="match status" value="1"/>
</dbReference>
<dbReference type="OrthoDB" id="9788453at2"/>
<dbReference type="InterPro" id="IPR036259">
    <property type="entry name" value="MFS_trans_sf"/>
</dbReference>
<dbReference type="InterPro" id="IPR020846">
    <property type="entry name" value="MFS_dom"/>
</dbReference>
<dbReference type="Proteomes" id="UP000015503">
    <property type="component" value="Chromosome"/>
</dbReference>